<dbReference type="FunFam" id="3.40.50.1820:FF:000173">
    <property type="entry name" value="Alpha/beta hydrolase"/>
    <property type="match status" value="1"/>
</dbReference>
<dbReference type="AlphaFoldDB" id="A0A8H2W2D0"/>
<evidence type="ECO:0000313" key="4">
    <source>
        <dbReference type="Proteomes" id="UP000624404"/>
    </source>
</evidence>
<accession>A0A8H2W2D0</accession>
<dbReference type="Gene3D" id="3.40.50.1820">
    <property type="entry name" value="alpha/beta hydrolase"/>
    <property type="match status" value="1"/>
</dbReference>
<evidence type="ECO:0000259" key="2">
    <source>
        <dbReference type="Pfam" id="PF00561"/>
    </source>
</evidence>
<keyword evidence="4" id="KW-1185">Reference proteome</keyword>
<feature type="domain" description="AB hydrolase-1" evidence="2">
    <location>
        <begin position="46"/>
        <end position="295"/>
    </location>
</feature>
<dbReference type="PANTHER" id="PTHR42977">
    <property type="entry name" value="HYDROLASE-RELATED"/>
    <property type="match status" value="1"/>
</dbReference>
<dbReference type="SUPFAM" id="SSF53474">
    <property type="entry name" value="alpha/beta-Hydrolases"/>
    <property type="match status" value="1"/>
</dbReference>
<dbReference type="OrthoDB" id="6431331at2759"/>
<organism evidence="3 4">
    <name type="scientific">Sclerotinia trifoliorum</name>
    <dbReference type="NCBI Taxonomy" id="28548"/>
    <lineage>
        <taxon>Eukaryota</taxon>
        <taxon>Fungi</taxon>
        <taxon>Dikarya</taxon>
        <taxon>Ascomycota</taxon>
        <taxon>Pezizomycotina</taxon>
        <taxon>Leotiomycetes</taxon>
        <taxon>Helotiales</taxon>
        <taxon>Sclerotiniaceae</taxon>
        <taxon>Sclerotinia</taxon>
    </lineage>
</organism>
<dbReference type="InterPro" id="IPR000639">
    <property type="entry name" value="Epox_hydrolase-like"/>
</dbReference>
<dbReference type="PANTHER" id="PTHR42977:SF3">
    <property type="entry name" value="AB HYDROLASE-1 DOMAIN-CONTAINING PROTEIN"/>
    <property type="match status" value="1"/>
</dbReference>
<sequence>MSHIIDLHLLDIITKRYSTMTAIHLNTINADGINMFYREAGLPEAPTLLLLHGFPSSSHQYRNLIPLLSKKYHLIAPDLPGFGFTEIPESRNYKYTFDSLTTSIESFLHELNIQKFSMYIFDYGAPIGLRLALRHPQAIQSIISQNGNAYTEGLGDFWTPFQKLWKAQTPEELSASKEPIKSIISLDSTKWQYNTGTPPTHLHNIAPESYTLDYALLSRPGNAEIQLDLFYDYRTNLEFYPAFQKFFREENVPVLAVWGRNDEIFVKAGAEAFKRDCGNLVVEFLDAGHFAVETHVEEIAEAILRFKEKFAL</sequence>
<dbReference type="InterPro" id="IPR029058">
    <property type="entry name" value="AB_hydrolase_fold"/>
</dbReference>
<proteinExistence type="predicted"/>
<reference evidence="3" key="1">
    <citation type="submission" date="2020-10" db="EMBL/GenBank/DDBJ databases">
        <authorList>
            <person name="Kusch S."/>
        </authorList>
    </citation>
    <scope>NUCLEOTIDE SEQUENCE</scope>
    <source>
        <strain evidence="3">SwB9</strain>
    </source>
</reference>
<dbReference type="Pfam" id="PF00561">
    <property type="entry name" value="Abhydrolase_1"/>
    <property type="match status" value="1"/>
</dbReference>
<dbReference type="InterPro" id="IPR051340">
    <property type="entry name" value="Haloalkane_dehalogenase"/>
</dbReference>
<dbReference type="GO" id="GO:0004301">
    <property type="term" value="F:epoxide hydrolase activity"/>
    <property type="evidence" value="ECO:0007669"/>
    <property type="project" value="TreeGrafter"/>
</dbReference>
<name>A0A8H2W2D0_9HELO</name>
<keyword evidence="1" id="KW-0378">Hydrolase</keyword>
<dbReference type="Proteomes" id="UP000624404">
    <property type="component" value="Unassembled WGS sequence"/>
</dbReference>
<comment type="caution">
    <text evidence="3">The sequence shown here is derived from an EMBL/GenBank/DDBJ whole genome shotgun (WGS) entry which is preliminary data.</text>
</comment>
<evidence type="ECO:0000313" key="3">
    <source>
        <dbReference type="EMBL" id="CAD6449138.1"/>
    </source>
</evidence>
<evidence type="ECO:0000256" key="1">
    <source>
        <dbReference type="ARBA" id="ARBA00022801"/>
    </source>
</evidence>
<gene>
    <name evidence="3" type="ORF">SCLTRI_LOCUS8931</name>
</gene>
<dbReference type="PRINTS" id="PR00412">
    <property type="entry name" value="EPOXHYDRLASE"/>
</dbReference>
<dbReference type="EMBL" id="CAJHIA010000033">
    <property type="protein sequence ID" value="CAD6449138.1"/>
    <property type="molecule type" value="Genomic_DNA"/>
</dbReference>
<dbReference type="InterPro" id="IPR000073">
    <property type="entry name" value="AB_hydrolase_1"/>
</dbReference>
<protein>
    <submittedName>
        <fullName evidence="3">15cfa607-0917-422f-9f1e-6e6a19435dcd-CDS</fullName>
    </submittedName>
</protein>
<dbReference type="PRINTS" id="PR00111">
    <property type="entry name" value="ABHYDROLASE"/>
</dbReference>